<gene>
    <name evidence="2" type="ORF">CRE_16497</name>
</gene>
<dbReference type="HOGENOM" id="CLU_087719_0_0_1"/>
<reference evidence="2" key="1">
    <citation type="submission" date="2007-07" db="EMBL/GenBank/DDBJ databases">
        <title>PCAP assembly of the Caenorhabditis remanei genome.</title>
        <authorList>
            <consortium name="The Caenorhabditis remanei Sequencing Consortium"/>
            <person name="Wilson R.K."/>
        </authorList>
    </citation>
    <scope>NUCLEOTIDE SEQUENCE [LARGE SCALE GENOMIC DNA]</scope>
    <source>
        <strain evidence="2">PB4641</strain>
    </source>
</reference>
<evidence type="ECO:0008006" key="4">
    <source>
        <dbReference type="Google" id="ProtNLM"/>
    </source>
</evidence>
<evidence type="ECO:0000313" key="3">
    <source>
        <dbReference type="Proteomes" id="UP000008281"/>
    </source>
</evidence>
<protein>
    <recommendedName>
        <fullName evidence="4">F-box associated domain-containing protein</fullName>
    </recommendedName>
</protein>
<dbReference type="InParanoid" id="E3NM74"/>
<feature type="chain" id="PRO_5003177739" description="F-box associated domain-containing protein" evidence="1">
    <location>
        <begin position="25"/>
        <end position="263"/>
    </location>
</feature>
<sequence>MTCPFPLFRFLFWIISVFIQTVKSLLISNIPLPPPHFPPKKTSPVIPDVPSISVFLLPEKPLCHKNSTKSTIRWTFLCFRISQKCVIPNFSKSRLCVQCLRLFMFIKFRERKLVKMNGQYVPIEVHRSDEYLVSYWEKTSDGLEVISDYVTDLFNIDVSEVCVSKNAIKMIEWVIKRQKTLLESVTVYGVTSSEEELIYYLRDCTTSSQIEIRSYAPPNFRFSGNFRRIDFLYTTCTTIITAPPPKSHFLGRVKSLCHVPKSG</sequence>
<keyword evidence="3" id="KW-1185">Reference proteome</keyword>
<evidence type="ECO:0000313" key="2">
    <source>
        <dbReference type="EMBL" id="EFP06924.1"/>
    </source>
</evidence>
<dbReference type="Proteomes" id="UP000008281">
    <property type="component" value="Unassembled WGS sequence"/>
</dbReference>
<feature type="signal peptide" evidence="1">
    <location>
        <begin position="1"/>
        <end position="24"/>
    </location>
</feature>
<accession>E3NM74</accession>
<name>E3NM74_CAERE</name>
<dbReference type="EMBL" id="DS268992">
    <property type="protein sequence ID" value="EFP06924.1"/>
    <property type="molecule type" value="Genomic_DNA"/>
</dbReference>
<keyword evidence="1" id="KW-0732">Signal</keyword>
<dbReference type="AlphaFoldDB" id="E3NM74"/>
<proteinExistence type="predicted"/>
<evidence type="ECO:0000256" key="1">
    <source>
        <dbReference type="SAM" id="SignalP"/>
    </source>
</evidence>
<organism evidence="3">
    <name type="scientific">Caenorhabditis remanei</name>
    <name type="common">Caenorhabditis vulgaris</name>
    <dbReference type="NCBI Taxonomy" id="31234"/>
    <lineage>
        <taxon>Eukaryota</taxon>
        <taxon>Metazoa</taxon>
        <taxon>Ecdysozoa</taxon>
        <taxon>Nematoda</taxon>
        <taxon>Chromadorea</taxon>
        <taxon>Rhabditida</taxon>
        <taxon>Rhabditina</taxon>
        <taxon>Rhabditomorpha</taxon>
        <taxon>Rhabditoidea</taxon>
        <taxon>Rhabditidae</taxon>
        <taxon>Peloderinae</taxon>
        <taxon>Caenorhabditis</taxon>
    </lineage>
</organism>